<dbReference type="Pfam" id="PF01047">
    <property type="entry name" value="MarR"/>
    <property type="match status" value="1"/>
</dbReference>
<evidence type="ECO:0000313" key="4">
    <source>
        <dbReference type="Proteomes" id="UP001055337"/>
    </source>
</evidence>
<dbReference type="PROSITE" id="PS50995">
    <property type="entry name" value="HTH_MARR_2"/>
    <property type="match status" value="1"/>
</dbReference>
<dbReference type="InterPro" id="IPR036388">
    <property type="entry name" value="WH-like_DNA-bd_sf"/>
</dbReference>
<evidence type="ECO:0000259" key="2">
    <source>
        <dbReference type="PROSITE" id="PS50995"/>
    </source>
</evidence>
<dbReference type="SUPFAM" id="SSF46785">
    <property type="entry name" value="Winged helix' DNA-binding domain"/>
    <property type="match status" value="1"/>
</dbReference>
<dbReference type="Proteomes" id="UP001055337">
    <property type="component" value="Chromosome"/>
</dbReference>
<evidence type="ECO:0000256" key="1">
    <source>
        <dbReference type="SAM" id="MobiDB-lite"/>
    </source>
</evidence>
<protein>
    <submittedName>
        <fullName evidence="3">MarR family winged helix-turn-helix transcriptional regulator</fullName>
    </submittedName>
</protein>
<dbReference type="RefSeq" id="WP_240178246.1">
    <property type="nucleotide sequence ID" value="NZ_CP092362.2"/>
</dbReference>
<organism evidence="3 4">
    <name type="scientific">Mycolicibacterium crocinum</name>
    <dbReference type="NCBI Taxonomy" id="388459"/>
    <lineage>
        <taxon>Bacteria</taxon>
        <taxon>Bacillati</taxon>
        <taxon>Actinomycetota</taxon>
        <taxon>Actinomycetes</taxon>
        <taxon>Mycobacteriales</taxon>
        <taxon>Mycobacteriaceae</taxon>
        <taxon>Mycolicibacterium</taxon>
    </lineage>
</organism>
<accession>A0ABY3TLY9</accession>
<feature type="domain" description="HTH marR-type" evidence="2">
    <location>
        <begin position="7"/>
        <end position="150"/>
    </location>
</feature>
<gene>
    <name evidence="3" type="ORF">MI149_00815</name>
</gene>
<dbReference type="CDD" id="cd00090">
    <property type="entry name" value="HTH_ARSR"/>
    <property type="match status" value="1"/>
</dbReference>
<sequence>MSRNPEADEVWRAMTALVTDNRDSWRRATVDQTGLPLSRIRILLRLSRGSMTVKEVAHAVTIDPPAATVAVNDLEDRGLVMRQTIPTNRRYKVVSLTDAGWSMVATINAVDDPARDCGSNGVSGTDTLSDARRERCRDDDTGRCGEEEGG</sequence>
<evidence type="ECO:0000313" key="3">
    <source>
        <dbReference type="EMBL" id="ULN41727.1"/>
    </source>
</evidence>
<dbReference type="InterPro" id="IPR000835">
    <property type="entry name" value="HTH_MarR-typ"/>
</dbReference>
<keyword evidence="4" id="KW-1185">Reference proteome</keyword>
<dbReference type="PANTHER" id="PTHR33164:SF43">
    <property type="entry name" value="HTH-TYPE TRANSCRIPTIONAL REPRESSOR YETL"/>
    <property type="match status" value="1"/>
</dbReference>
<feature type="region of interest" description="Disordered" evidence="1">
    <location>
        <begin position="118"/>
        <end position="150"/>
    </location>
</feature>
<dbReference type="EMBL" id="CP092362">
    <property type="protein sequence ID" value="ULN41727.1"/>
    <property type="molecule type" value="Genomic_DNA"/>
</dbReference>
<reference evidence="3" key="1">
    <citation type="submission" date="2022-08" db="EMBL/GenBank/DDBJ databases">
        <title>Whole genome sequencing of non-tuberculosis mycobacteria type-strains.</title>
        <authorList>
            <person name="Igarashi Y."/>
            <person name="Osugi A."/>
            <person name="Mitarai S."/>
        </authorList>
    </citation>
    <scope>NUCLEOTIDE SEQUENCE</scope>
    <source>
        <strain evidence="3">JCM 16369</strain>
    </source>
</reference>
<dbReference type="PANTHER" id="PTHR33164">
    <property type="entry name" value="TRANSCRIPTIONAL REGULATOR, MARR FAMILY"/>
    <property type="match status" value="1"/>
</dbReference>
<dbReference type="PRINTS" id="PR00598">
    <property type="entry name" value="HTHMARR"/>
</dbReference>
<dbReference type="Gene3D" id="1.10.10.10">
    <property type="entry name" value="Winged helix-like DNA-binding domain superfamily/Winged helix DNA-binding domain"/>
    <property type="match status" value="1"/>
</dbReference>
<name>A0ABY3TLY9_9MYCO</name>
<proteinExistence type="predicted"/>
<dbReference type="SMART" id="SM00347">
    <property type="entry name" value="HTH_MARR"/>
    <property type="match status" value="1"/>
</dbReference>
<dbReference type="InterPro" id="IPR039422">
    <property type="entry name" value="MarR/SlyA-like"/>
</dbReference>
<dbReference type="InterPro" id="IPR011991">
    <property type="entry name" value="ArsR-like_HTH"/>
</dbReference>
<feature type="compositionally biased region" description="Basic and acidic residues" evidence="1">
    <location>
        <begin position="129"/>
        <end position="150"/>
    </location>
</feature>
<dbReference type="InterPro" id="IPR036390">
    <property type="entry name" value="WH_DNA-bd_sf"/>
</dbReference>